<dbReference type="InterPro" id="IPR003346">
    <property type="entry name" value="Transposase_20"/>
</dbReference>
<evidence type="ECO:0000259" key="2">
    <source>
        <dbReference type="Pfam" id="PF02371"/>
    </source>
</evidence>
<dbReference type="Proteomes" id="UP000185161">
    <property type="component" value="Chromosome"/>
</dbReference>
<dbReference type="KEGG" id="skr:BRX40_17420"/>
<dbReference type="EMBL" id="CP018820">
    <property type="protein sequence ID" value="APR53950.1"/>
    <property type="molecule type" value="Genomic_DNA"/>
</dbReference>
<keyword evidence="5" id="KW-1185">Reference proteome</keyword>
<dbReference type="GO" id="GO:0003677">
    <property type="term" value="F:DNA binding"/>
    <property type="evidence" value="ECO:0007669"/>
    <property type="project" value="InterPro"/>
</dbReference>
<dbReference type="Pfam" id="PF02371">
    <property type="entry name" value="Transposase_20"/>
    <property type="match status" value="1"/>
</dbReference>
<protein>
    <recommendedName>
        <fullName evidence="2">Transposase IS116/IS110/IS902 C-terminal domain-containing protein</fullName>
    </recommendedName>
</protein>
<proteinExistence type="predicted"/>
<dbReference type="OrthoDB" id="5289737at2"/>
<evidence type="ECO:0000313" key="3">
    <source>
        <dbReference type="EMBL" id="APR53950.1"/>
    </source>
</evidence>
<organism evidence="3 5">
    <name type="scientific">Sphingomonas koreensis</name>
    <dbReference type="NCBI Taxonomy" id="93064"/>
    <lineage>
        <taxon>Bacteria</taxon>
        <taxon>Pseudomonadati</taxon>
        <taxon>Pseudomonadota</taxon>
        <taxon>Alphaproteobacteria</taxon>
        <taxon>Sphingomonadales</taxon>
        <taxon>Sphingomonadaceae</taxon>
        <taxon>Sphingomonas</taxon>
    </lineage>
</organism>
<evidence type="ECO:0000313" key="6">
    <source>
        <dbReference type="Proteomes" id="UP000286681"/>
    </source>
</evidence>
<dbReference type="GO" id="GO:0004803">
    <property type="term" value="F:transposase activity"/>
    <property type="evidence" value="ECO:0007669"/>
    <property type="project" value="InterPro"/>
</dbReference>
<feature type="domain" description="Transposase IS116/IS110/IS902 C-terminal" evidence="2">
    <location>
        <begin position="3"/>
        <end position="47"/>
    </location>
</feature>
<dbReference type="AlphaFoldDB" id="A0A1L6JEL5"/>
<reference evidence="4 6" key="3">
    <citation type="submission" date="2018-07" db="EMBL/GenBank/DDBJ databases">
        <title>Genomic and Epidemiologic Investigation of an Indolent Hospital Outbreak.</title>
        <authorList>
            <person name="Johnson R.C."/>
            <person name="Deming C."/>
            <person name="Conlan S."/>
            <person name="Zellmer C.J."/>
            <person name="Michelin A.V."/>
            <person name="Lee-Lin S."/>
            <person name="Thomas P.J."/>
            <person name="Park M."/>
            <person name="Weingarten R.A."/>
            <person name="Less J."/>
            <person name="Dekker J.P."/>
            <person name="Frank K.M."/>
            <person name="Musser K.A."/>
            <person name="Mcquiston J.R."/>
            <person name="Henderson D.K."/>
            <person name="Lau A.F."/>
            <person name="Palmore T.N."/>
            <person name="Segre J.A."/>
        </authorList>
    </citation>
    <scope>NUCLEOTIDE SEQUENCE [LARGE SCALE GENOMIC DNA]</scope>
    <source>
        <strain evidence="4 6">SK-NIH.Env10_0317</strain>
    </source>
</reference>
<name>A0A1L6JEL5_9SPHN</name>
<reference evidence="3" key="1">
    <citation type="submission" date="2016-12" db="EMBL/GenBank/DDBJ databases">
        <title>Whole genome sequencing of Sphingomonas koreensis.</title>
        <authorList>
            <person name="Conlan S."/>
            <person name="Thomas P.J."/>
            <person name="Mullikin J."/>
            <person name="Palmore T.N."/>
            <person name="Frank K.M."/>
            <person name="Segre J.A."/>
        </authorList>
    </citation>
    <scope>NUCLEOTIDE SEQUENCE</scope>
    <source>
        <strain evidence="3">ABOJV</strain>
    </source>
</reference>
<sequence length="69" mass="7623">MRSMLSLAPRQHSTGGKQRLGSISKMGERTIRRLQITGGSSVVHMPRCGPDSYRCDGVPERRSLLILCP</sequence>
<feature type="region of interest" description="Disordered" evidence="1">
    <location>
        <begin position="1"/>
        <end position="27"/>
    </location>
</feature>
<accession>A0A1L6JEL5</accession>
<evidence type="ECO:0000313" key="5">
    <source>
        <dbReference type="Proteomes" id="UP000185161"/>
    </source>
</evidence>
<reference evidence="5" key="2">
    <citation type="submission" date="2016-12" db="EMBL/GenBank/DDBJ databases">
        <title>Whole genome sequencing of Sphingomonas sp. ABOJV.</title>
        <authorList>
            <person name="Conlan S."/>
            <person name="Thomas P.J."/>
            <person name="Mullikin J."/>
            <person name="Palmore T.N."/>
            <person name="Frank K.M."/>
            <person name="Segre J.A."/>
        </authorList>
    </citation>
    <scope>NUCLEOTIDE SEQUENCE [LARGE SCALE GENOMIC DNA]</scope>
    <source>
        <strain evidence="5">ABOJV</strain>
    </source>
</reference>
<evidence type="ECO:0000256" key="1">
    <source>
        <dbReference type="SAM" id="MobiDB-lite"/>
    </source>
</evidence>
<dbReference type="Proteomes" id="UP000286681">
    <property type="component" value="Unassembled WGS sequence"/>
</dbReference>
<evidence type="ECO:0000313" key="4">
    <source>
        <dbReference type="EMBL" id="RSU97852.1"/>
    </source>
</evidence>
<dbReference type="GO" id="GO:0006313">
    <property type="term" value="P:DNA transposition"/>
    <property type="evidence" value="ECO:0007669"/>
    <property type="project" value="InterPro"/>
</dbReference>
<dbReference type="EMBL" id="QQWO01000031">
    <property type="protein sequence ID" value="RSU97852.1"/>
    <property type="molecule type" value="Genomic_DNA"/>
</dbReference>
<gene>
    <name evidence="3" type="ORF">BRX40_17420</name>
    <name evidence="4" type="ORF">CA257_22330</name>
</gene>